<keyword evidence="5" id="KW-1003">Cell membrane</keyword>
<name>A0A1I3H2A0_9RHOB</name>
<dbReference type="AlphaFoldDB" id="A0A1I3H2A0"/>
<feature type="transmembrane region" description="Helical" evidence="13">
    <location>
        <begin position="418"/>
        <end position="438"/>
    </location>
</feature>
<feature type="transmembrane region" description="Helical" evidence="13">
    <location>
        <begin position="33"/>
        <end position="59"/>
    </location>
</feature>
<dbReference type="GO" id="GO:0005886">
    <property type="term" value="C:plasma membrane"/>
    <property type="evidence" value="ECO:0007669"/>
    <property type="project" value="UniProtKB-SubCell"/>
</dbReference>
<evidence type="ECO:0000256" key="12">
    <source>
        <dbReference type="SAM" id="MobiDB-lite"/>
    </source>
</evidence>
<keyword evidence="9 13" id="KW-0812">Transmembrane</keyword>
<evidence type="ECO:0000256" key="6">
    <source>
        <dbReference type="ARBA" id="ARBA00022519"/>
    </source>
</evidence>
<evidence type="ECO:0000256" key="1">
    <source>
        <dbReference type="ARBA" id="ARBA00004429"/>
    </source>
</evidence>
<evidence type="ECO:0000313" key="15">
    <source>
        <dbReference type="EMBL" id="SFI29854.1"/>
    </source>
</evidence>
<dbReference type="EMBL" id="FOQH01000005">
    <property type="protein sequence ID" value="SFI29854.1"/>
    <property type="molecule type" value="Genomic_DNA"/>
</dbReference>
<gene>
    <name evidence="15" type="ORF">SAMN05216258_105468</name>
</gene>
<comment type="subcellular location">
    <subcellularLocation>
        <location evidence="1">Cell inner membrane</location>
        <topology evidence="1">Multi-pass membrane protein</topology>
    </subcellularLocation>
</comment>
<feature type="transmembrane region" description="Helical" evidence="13">
    <location>
        <begin position="384"/>
        <end position="406"/>
    </location>
</feature>
<evidence type="ECO:0000256" key="2">
    <source>
        <dbReference type="ARBA" id="ARBA00005001"/>
    </source>
</evidence>
<evidence type="ECO:0000256" key="9">
    <source>
        <dbReference type="ARBA" id="ARBA00022692"/>
    </source>
</evidence>
<evidence type="ECO:0000256" key="11">
    <source>
        <dbReference type="ARBA" id="ARBA00023136"/>
    </source>
</evidence>
<sequence length="603" mass="64680">MTEIATGLPLPSDAPSTTPAGLQQARALTRRRALAAGLNLVSLAAVIWGATQVFGAGGWSATDVVILVCIAVGAPWTLMGAWNAVIGLWLLHGARDGLARAAPHLDVDPDQPIRLRTAVAMTIRNEAPDRALARLAEIRRSLDLTGEGHAYDLFVLSDTTDPEIAAAEEAAMARWRPRLGNAVYRRRSRNDAWKAGNIRDFLRRWGKDYDLFLPLDSDSLMAGEAIVRMTRILQSHPRIGILQSLVVGTPSASAFARIFQFGMRHGMRSFTIGAAWWHGDCGPFWGHNALVRVAPFRAKCAMPRLPGKPPLGGWILSHDQVEAALMRRAGYEVRVIPVEGPSWEDNPPTLLDFTRRDLRWCQGNMQYLKLLALPGLKPMSRFQIFAAIMMYFGAPAWMLMTLAAAAKIVLGEANDVNLAFGLAMFLVMFAMSLVPKVAGWIDVALTPGAIRAYGGAPRFLAGALIETVFSILLAPAAALRVTIFLIGLALGRTVTWNGQERDVHALTLADAVRGLWPQTLFGAGLTALIAASVPGALPWAAPVLAGLTLAIPFALLTASPAVGRALARAGLCAVPEETSRPDTLRALSDAGPSESPRPAVAAA</sequence>
<protein>
    <recommendedName>
        <fullName evidence="4">Glucans biosynthesis glucosyltransferase H</fullName>
    </recommendedName>
</protein>
<keyword evidence="10 13" id="KW-1133">Transmembrane helix</keyword>
<reference evidence="15 16" key="1">
    <citation type="submission" date="2016-10" db="EMBL/GenBank/DDBJ databases">
        <authorList>
            <person name="de Groot N.N."/>
        </authorList>
    </citation>
    <scope>NUCLEOTIDE SEQUENCE [LARGE SCALE GENOMIC DNA]</scope>
    <source>
        <strain evidence="15 16">CGMCC 1.11030</strain>
    </source>
</reference>
<organism evidence="15 16">
    <name type="scientific">Albimonas pacifica</name>
    <dbReference type="NCBI Taxonomy" id="1114924"/>
    <lineage>
        <taxon>Bacteria</taxon>
        <taxon>Pseudomonadati</taxon>
        <taxon>Pseudomonadota</taxon>
        <taxon>Alphaproteobacteria</taxon>
        <taxon>Rhodobacterales</taxon>
        <taxon>Paracoccaceae</taxon>
        <taxon>Albimonas</taxon>
    </lineage>
</organism>
<dbReference type="Gene3D" id="3.90.550.10">
    <property type="entry name" value="Spore Coat Polysaccharide Biosynthesis Protein SpsA, Chain A"/>
    <property type="match status" value="1"/>
</dbReference>
<feature type="region of interest" description="Disordered" evidence="12">
    <location>
        <begin position="1"/>
        <end position="21"/>
    </location>
</feature>
<evidence type="ECO:0000256" key="4">
    <source>
        <dbReference type="ARBA" id="ARBA00020585"/>
    </source>
</evidence>
<dbReference type="GO" id="GO:0016758">
    <property type="term" value="F:hexosyltransferase activity"/>
    <property type="evidence" value="ECO:0007669"/>
    <property type="project" value="TreeGrafter"/>
</dbReference>
<evidence type="ECO:0000256" key="10">
    <source>
        <dbReference type="ARBA" id="ARBA00022989"/>
    </source>
</evidence>
<keyword evidence="8 15" id="KW-0808">Transferase</keyword>
<accession>A0A1I3H2A0</accession>
<dbReference type="InterPro" id="IPR001173">
    <property type="entry name" value="Glyco_trans_2-like"/>
</dbReference>
<feature type="transmembrane region" description="Helical" evidence="13">
    <location>
        <begin position="65"/>
        <end position="91"/>
    </location>
</feature>
<dbReference type="PANTHER" id="PTHR43867">
    <property type="entry name" value="CELLULOSE SYNTHASE CATALYTIC SUBUNIT A [UDP-FORMING]"/>
    <property type="match status" value="1"/>
</dbReference>
<dbReference type="STRING" id="1114924.SAMN05216258_105468"/>
<evidence type="ECO:0000256" key="7">
    <source>
        <dbReference type="ARBA" id="ARBA00022676"/>
    </source>
</evidence>
<evidence type="ECO:0000256" key="8">
    <source>
        <dbReference type="ARBA" id="ARBA00022679"/>
    </source>
</evidence>
<keyword evidence="6" id="KW-0997">Cell inner membrane</keyword>
<dbReference type="PANTHER" id="PTHR43867:SF5">
    <property type="entry name" value="GLUCANS BIOSYNTHESIS GLUCOSYLTRANSFERASE H"/>
    <property type="match status" value="1"/>
</dbReference>
<comment type="similarity">
    <text evidence="3">Belongs to the glycosyltransferase 2 family. OpgH subfamily.</text>
</comment>
<dbReference type="NCBIfam" id="NF003962">
    <property type="entry name" value="PRK05454.2-5"/>
    <property type="match status" value="1"/>
</dbReference>
<evidence type="ECO:0000256" key="13">
    <source>
        <dbReference type="SAM" id="Phobius"/>
    </source>
</evidence>
<dbReference type="InterPro" id="IPR050321">
    <property type="entry name" value="Glycosyltr_2/OpgH_subfam"/>
</dbReference>
<evidence type="ECO:0000259" key="14">
    <source>
        <dbReference type="Pfam" id="PF13632"/>
    </source>
</evidence>
<evidence type="ECO:0000256" key="3">
    <source>
        <dbReference type="ARBA" id="ARBA00009337"/>
    </source>
</evidence>
<feature type="domain" description="Glycosyltransferase 2-like" evidence="14">
    <location>
        <begin position="213"/>
        <end position="418"/>
    </location>
</feature>
<dbReference type="SUPFAM" id="SSF53448">
    <property type="entry name" value="Nucleotide-diphospho-sugar transferases"/>
    <property type="match status" value="1"/>
</dbReference>
<feature type="region of interest" description="Disordered" evidence="12">
    <location>
        <begin position="579"/>
        <end position="603"/>
    </location>
</feature>
<dbReference type="RefSeq" id="WP_218161033.1">
    <property type="nucleotide sequence ID" value="NZ_FOQH01000005.1"/>
</dbReference>
<comment type="pathway">
    <text evidence="2">Glycan metabolism; osmoregulated periplasmic glucan (OPG) biosynthesis.</text>
</comment>
<feature type="transmembrane region" description="Helical" evidence="13">
    <location>
        <begin position="459"/>
        <end position="490"/>
    </location>
</feature>
<dbReference type="Proteomes" id="UP000199377">
    <property type="component" value="Unassembled WGS sequence"/>
</dbReference>
<dbReference type="Pfam" id="PF13632">
    <property type="entry name" value="Glyco_trans_2_3"/>
    <property type="match status" value="1"/>
</dbReference>
<keyword evidence="16" id="KW-1185">Reference proteome</keyword>
<dbReference type="NCBIfam" id="NF003958">
    <property type="entry name" value="PRK05454.2-1"/>
    <property type="match status" value="1"/>
</dbReference>
<evidence type="ECO:0000256" key="5">
    <source>
        <dbReference type="ARBA" id="ARBA00022475"/>
    </source>
</evidence>
<dbReference type="InterPro" id="IPR029044">
    <property type="entry name" value="Nucleotide-diphossugar_trans"/>
</dbReference>
<proteinExistence type="inferred from homology"/>
<evidence type="ECO:0000313" key="16">
    <source>
        <dbReference type="Proteomes" id="UP000199377"/>
    </source>
</evidence>
<keyword evidence="11 13" id="KW-0472">Membrane</keyword>
<keyword evidence="7" id="KW-0328">Glycosyltransferase</keyword>
<feature type="transmembrane region" description="Helical" evidence="13">
    <location>
        <begin position="539"/>
        <end position="558"/>
    </location>
</feature>